<dbReference type="GO" id="GO:0009143">
    <property type="term" value="P:nucleoside triphosphate catabolic process"/>
    <property type="evidence" value="ECO:0007669"/>
    <property type="project" value="InterPro"/>
</dbReference>
<protein>
    <submittedName>
        <fullName evidence="1">Putative house-cleaning noncanonical NTP pyrophosphatase (MazG superfamily)</fullName>
    </submittedName>
</protein>
<sequence length="111" mass="12939">MRITIPTYNKLVRDRIPEIIAGTDKNYSTRILDQSEFIKELKKKSFEELNEYINTNNHAEALEELADLLEIIYALAESHGASIEKVEELRKQKAKKRGGFKEKIFLIEVEE</sequence>
<reference evidence="1 2" key="1">
    <citation type="submission" date="2018-05" db="EMBL/GenBank/DDBJ databases">
        <title>Freshwater and sediment microbial communities from various areas in North America, analyzing microbe dynamics in response to fracking.</title>
        <authorList>
            <person name="Lamendella R."/>
        </authorList>
    </citation>
    <scope>NUCLEOTIDE SEQUENCE [LARGE SCALE GENOMIC DNA]</scope>
    <source>
        <strain evidence="1 2">15_TX</strain>
    </source>
</reference>
<evidence type="ECO:0000313" key="2">
    <source>
        <dbReference type="Proteomes" id="UP000247150"/>
    </source>
</evidence>
<dbReference type="AlphaFoldDB" id="A0A2V3AEN9"/>
<evidence type="ECO:0000313" key="1">
    <source>
        <dbReference type="EMBL" id="PWW32295.1"/>
    </source>
</evidence>
<dbReference type="InterPro" id="IPR038735">
    <property type="entry name" value="MSMEG_1276-like_NTP-PPase_dom"/>
</dbReference>
<dbReference type="Pfam" id="PF12643">
    <property type="entry name" value="MazG-like"/>
    <property type="match status" value="1"/>
</dbReference>
<organism evidence="1 2">
    <name type="scientific">Cytobacillus oceanisediminis</name>
    <dbReference type="NCBI Taxonomy" id="665099"/>
    <lineage>
        <taxon>Bacteria</taxon>
        <taxon>Bacillati</taxon>
        <taxon>Bacillota</taxon>
        <taxon>Bacilli</taxon>
        <taxon>Bacillales</taxon>
        <taxon>Bacillaceae</taxon>
        <taxon>Cytobacillus</taxon>
    </lineage>
</organism>
<dbReference type="Gene3D" id="1.10.287.1080">
    <property type="entry name" value="MazG-like"/>
    <property type="match status" value="1"/>
</dbReference>
<name>A0A2V3AEN9_9BACI</name>
<dbReference type="SUPFAM" id="SSF101386">
    <property type="entry name" value="all-alpha NTP pyrophosphatases"/>
    <property type="match status" value="1"/>
</dbReference>
<proteinExistence type="predicted"/>
<dbReference type="EMBL" id="QGTW01000001">
    <property type="protein sequence ID" value="PWW32295.1"/>
    <property type="molecule type" value="Genomic_DNA"/>
</dbReference>
<dbReference type="CDD" id="cd11532">
    <property type="entry name" value="NTP-PPase_COG4997"/>
    <property type="match status" value="1"/>
</dbReference>
<comment type="caution">
    <text evidence="1">The sequence shown here is derived from an EMBL/GenBank/DDBJ whole genome shotgun (WGS) entry which is preliminary data.</text>
</comment>
<gene>
    <name evidence="1" type="ORF">DFO73_101559</name>
</gene>
<dbReference type="GO" id="GO:0047429">
    <property type="term" value="F:nucleoside triphosphate diphosphatase activity"/>
    <property type="evidence" value="ECO:0007669"/>
    <property type="project" value="InterPro"/>
</dbReference>
<dbReference type="Proteomes" id="UP000247150">
    <property type="component" value="Unassembled WGS sequence"/>
</dbReference>
<accession>A0A2V3AEN9</accession>
<dbReference type="InterPro" id="IPR025984">
    <property type="entry name" value="DCTPP"/>
</dbReference>